<protein>
    <recommendedName>
        <fullName evidence="7">FAD-binding FR-type domain-containing protein</fullName>
    </recommendedName>
</protein>
<dbReference type="Proteomes" id="UP001140513">
    <property type="component" value="Unassembled WGS sequence"/>
</dbReference>
<evidence type="ECO:0000256" key="6">
    <source>
        <dbReference type="ARBA" id="ARBA00023002"/>
    </source>
</evidence>
<accession>A0A9W8XKX6</accession>
<dbReference type="AlphaFoldDB" id="A0A9W8XKX6"/>
<dbReference type="Pfam" id="PF02770">
    <property type="entry name" value="Acyl-CoA_dh_M"/>
    <property type="match status" value="1"/>
</dbReference>
<dbReference type="EMBL" id="JAPEUX010000004">
    <property type="protein sequence ID" value="KAJ4353471.1"/>
    <property type="molecule type" value="Genomic_DNA"/>
</dbReference>
<sequence length="729" mass="79965">MQDYFIATAAVYVPCYAYSWFRIIFEYGFTQKARIQVEENGFTRIVVPAKFKWTPGQHCFLRFTSFGLSPALSSHPFTICSSPSIDPDTPSELVFYIRHQKGFTSKLYQHALENPDISVPVQIDGPYGGANLQKFRDSDHLLVIAGGSGAGWILPFVERFARAGLIERNYGHENHGPEEAHIDTEKAPATEVHAAGSILSPKSLHVILATRDSSSRKWFLSSVSGLLAKYPSSNVRVQVYLTGEAAKEADLPEAAEAQLSTSSSDEIEIHTKGHDVHVPGKELEGRPQLASIIQEEALKAAEANESLGVFVCGPETMQNNVRNAVAAENLKILKGSKMDGHIAPYTEEWVAAGAVPPSLYTACAKAGFLVPIASGKAIPKQWSNYPIIGGIKPEEWDGFHDFVLWDELMRGGSIASLFIGLVVGAPPLLKFASKQLQDKIFPEILSGEKRICLAVTEPAAGSDVRMITTTAKKTPDGRHYIVNGEKKWITNGMFSDYFMTAVRTGGAGAEGISMLLIPRSEGLRTRKIEVIAGPLSSTTYVTFEDVKVPAEYLIGQEGQGFRQTMVNFNHERLWVAFQAIRGCRIALNDAFQWAIKREAFDKTLIEQPVVRNKLGNCGRQVESLQSWTEQIVYELEHLSDAEGARILGGTTALLKVQSGMVCKYVAEECLKIMGGLGLTKTGQGARIEAFYRSVPSYVVPGGSEDVLIDLGVREALKLHRQAEKAKTKL</sequence>
<dbReference type="InterPro" id="IPR017927">
    <property type="entry name" value="FAD-bd_FR_type"/>
</dbReference>
<evidence type="ECO:0000256" key="2">
    <source>
        <dbReference type="ARBA" id="ARBA00009347"/>
    </source>
</evidence>
<dbReference type="GO" id="GO:0033539">
    <property type="term" value="P:fatty acid beta-oxidation using acyl-CoA dehydrogenase"/>
    <property type="evidence" value="ECO:0007669"/>
    <property type="project" value="TreeGrafter"/>
</dbReference>
<comment type="similarity">
    <text evidence="2">Belongs to the acyl-CoA dehydrogenase family.</text>
</comment>
<dbReference type="InterPro" id="IPR037069">
    <property type="entry name" value="AcylCoA_DH/ox_N_sf"/>
</dbReference>
<dbReference type="InterPro" id="IPR050741">
    <property type="entry name" value="Acyl-CoA_dehydrogenase"/>
</dbReference>
<dbReference type="GeneID" id="80908730"/>
<dbReference type="SUPFAM" id="SSF56645">
    <property type="entry name" value="Acyl-CoA dehydrogenase NM domain-like"/>
    <property type="match status" value="1"/>
</dbReference>
<keyword evidence="3" id="KW-0285">Flavoprotein</keyword>
<dbReference type="Pfam" id="PF02771">
    <property type="entry name" value="Acyl-CoA_dh_N"/>
    <property type="match status" value="1"/>
</dbReference>
<dbReference type="InterPro" id="IPR006091">
    <property type="entry name" value="Acyl-CoA_Oxase/DH_mid-dom"/>
</dbReference>
<dbReference type="Gene3D" id="2.40.30.10">
    <property type="entry name" value="Translation factors"/>
    <property type="match status" value="1"/>
</dbReference>
<organism evidence="8 9">
    <name type="scientific">Didymosphaeria variabile</name>
    <dbReference type="NCBI Taxonomy" id="1932322"/>
    <lineage>
        <taxon>Eukaryota</taxon>
        <taxon>Fungi</taxon>
        <taxon>Dikarya</taxon>
        <taxon>Ascomycota</taxon>
        <taxon>Pezizomycotina</taxon>
        <taxon>Dothideomycetes</taxon>
        <taxon>Pleosporomycetidae</taxon>
        <taxon>Pleosporales</taxon>
        <taxon>Massarineae</taxon>
        <taxon>Didymosphaeriaceae</taxon>
        <taxon>Didymosphaeria</taxon>
    </lineage>
</organism>
<dbReference type="Gene3D" id="1.10.540.10">
    <property type="entry name" value="Acyl-CoA dehydrogenase/oxidase, N-terminal domain"/>
    <property type="match status" value="1"/>
</dbReference>
<dbReference type="SUPFAM" id="SSF47203">
    <property type="entry name" value="Acyl-CoA dehydrogenase C-terminal domain-like"/>
    <property type="match status" value="1"/>
</dbReference>
<dbReference type="InterPro" id="IPR017938">
    <property type="entry name" value="Riboflavin_synthase-like_b-brl"/>
</dbReference>
<dbReference type="InterPro" id="IPR013121">
    <property type="entry name" value="Fe_red_NAD-bd_6"/>
</dbReference>
<dbReference type="InterPro" id="IPR046373">
    <property type="entry name" value="Acyl-CoA_Oxase/DH_mid-dom_sf"/>
</dbReference>
<dbReference type="InterPro" id="IPR039261">
    <property type="entry name" value="FNR_nucleotide-bd"/>
</dbReference>
<dbReference type="RefSeq" id="XP_056071245.1">
    <property type="nucleotide sequence ID" value="XM_056213978.1"/>
</dbReference>
<dbReference type="InterPro" id="IPR013112">
    <property type="entry name" value="FAD-bd_8"/>
</dbReference>
<evidence type="ECO:0000313" key="8">
    <source>
        <dbReference type="EMBL" id="KAJ4353471.1"/>
    </source>
</evidence>
<dbReference type="Gene3D" id="1.20.140.10">
    <property type="entry name" value="Butyryl-CoA Dehydrogenase, subunit A, domain 3"/>
    <property type="match status" value="1"/>
</dbReference>
<dbReference type="InterPro" id="IPR036250">
    <property type="entry name" value="AcylCo_DH-like_C"/>
</dbReference>
<keyword evidence="4" id="KW-0274">FAD</keyword>
<dbReference type="Pfam" id="PF08030">
    <property type="entry name" value="NAD_binding_6"/>
    <property type="match status" value="1"/>
</dbReference>
<keyword evidence="6" id="KW-0560">Oxidoreductase</keyword>
<dbReference type="InterPro" id="IPR009100">
    <property type="entry name" value="AcylCoA_DH/oxidase_NM_dom_sf"/>
</dbReference>
<keyword evidence="9" id="KW-1185">Reference proteome</keyword>
<dbReference type="Pfam" id="PF08022">
    <property type="entry name" value="FAD_binding_8"/>
    <property type="match status" value="1"/>
</dbReference>
<feature type="domain" description="FAD-binding FR-type" evidence="7">
    <location>
        <begin position="24"/>
        <end position="133"/>
    </location>
</feature>
<keyword evidence="5" id="KW-0249">Electron transport</keyword>
<evidence type="ECO:0000256" key="3">
    <source>
        <dbReference type="ARBA" id="ARBA00022630"/>
    </source>
</evidence>
<evidence type="ECO:0000313" key="9">
    <source>
        <dbReference type="Proteomes" id="UP001140513"/>
    </source>
</evidence>
<dbReference type="GO" id="GO:0003995">
    <property type="term" value="F:acyl-CoA dehydrogenase activity"/>
    <property type="evidence" value="ECO:0007669"/>
    <property type="project" value="TreeGrafter"/>
</dbReference>
<comment type="caution">
    <text evidence="8">The sequence shown here is derived from an EMBL/GenBank/DDBJ whole genome shotgun (WGS) entry which is preliminary data.</text>
</comment>
<dbReference type="PANTHER" id="PTHR48083:SF28">
    <property type="entry name" value="ACYL-COA DEHYDROGENASE FAMILY PROTEIN (AFU_ORTHOLOGUE AFUA_6G10880)-RELATED"/>
    <property type="match status" value="1"/>
</dbReference>
<keyword evidence="5" id="KW-0813">Transport</keyword>
<evidence type="ECO:0000256" key="1">
    <source>
        <dbReference type="ARBA" id="ARBA00001974"/>
    </source>
</evidence>
<dbReference type="Pfam" id="PF00441">
    <property type="entry name" value="Acyl-CoA_dh_1"/>
    <property type="match status" value="1"/>
</dbReference>
<reference evidence="8" key="1">
    <citation type="submission" date="2022-10" db="EMBL/GenBank/DDBJ databases">
        <title>Tapping the CABI collections for fungal endophytes: first genome assemblies for Collariella, Neodidymelliopsis, Ascochyta clinopodiicola, Didymella pomorum, Didymosphaeria variabile, Neocosmospora piperis and Neocucurbitaria cava.</title>
        <authorList>
            <person name="Hill R."/>
        </authorList>
    </citation>
    <scope>NUCLEOTIDE SEQUENCE</scope>
    <source>
        <strain evidence="8">IMI 356815</strain>
    </source>
</reference>
<dbReference type="InterPro" id="IPR009075">
    <property type="entry name" value="AcylCo_DH/oxidase_C"/>
</dbReference>
<comment type="cofactor">
    <cofactor evidence="1">
        <name>FAD</name>
        <dbReference type="ChEBI" id="CHEBI:57692"/>
    </cofactor>
</comment>
<dbReference type="InterPro" id="IPR013786">
    <property type="entry name" value="AcylCoA_DH/ox_N"/>
</dbReference>
<dbReference type="PANTHER" id="PTHR48083">
    <property type="entry name" value="MEDIUM-CHAIN SPECIFIC ACYL-COA DEHYDROGENASE, MITOCHONDRIAL-RELATED"/>
    <property type="match status" value="1"/>
</dbReference>
<dbReference type="OrthoDB" id="10254877at2759"/>
<evidence type="ECO:0000256" key="5">
    <source>
        <dbReference type="ARBA" id="ARBA00022982"/>
    </source>
</evidence>
<evidence type="ECO:0000256" key="4">
    <source>
        <dbReference type="ARBA" id="ARBA00022827"/>
    </source>
</evidence>
<dbReference type="CDD" id="cd06186">
    <property type="entry name" value="NOX_Duox_like_FAD_NADP"/>
    <property type="match status" value="1"/>
</dbReference>
<dbReference type="Gene3D" id="2.40.110.10">
    <property type="entry name" value="Butyryl-CoA Dehydrogenase, subunit A, domain 2"/>
    <property type="match status" value="1"/>
</dbReference>
<dbReference type="GO" id="GO:0050660">
    <property type="term" value="F:flavin adenine dinucleotide binding"/>
    <property type="evidence" value="ECO:0007669"/>
    <property type="project" value="InterPro"/>
</dbReference>
<dbReference type="SUPFAM" id="SSF63380">
    <property type="entry name" value="Riboflavin synthase domain-like"/>
    <property type="match status" value="1"/>
</dbReference>
<dbReference type="GO" id="GO:0005737">
    <property type="term" value="C:cytoplasm"/>
    <property type="evidence" value="ECO:0007669"/>
    <property type="project" value="TreeGrafter"/>
</dbReference>
<name>A0A9W8XKX6_9PLEO</name>
<dbReference type="Gene3D" id="3.40.50.80">
    <property type="entry name" value="Nucleotide-binding domain of ferredoxin-NADP reductase (FNR) module"/>
    <property type="match status" value="1"/>
</dbReference>
<dbReference type="PROSITE" id="PS51384">
    <property type="entry name" value="FAD_FR"/>
    <property type="match status" value="1"/>
</dbReference>
<proteinExistence type="inferred from homology"/>
<dbReference type="SUPFAM" id="SSF52343">
    <property type="entry name" value="Ferredoxin reductase-like, C-terminal NADP-linked domain"/>
    <property type="match status" value="1"/>
</dbReference>
<gene>
    <name evidence="8" type="ORF">N0V89_005200</name>
</gene>
<evidence type="ECO:0000259" key="7">
    <source>
        <dbReference type="PROSITE" id="PS51384"/>
    </source>
</evidence>